<reference evidence="2 3" key="1">
    <citation type="submission" date="2020-06" db="EMBL/GenBank/DDBJ databases">
        <authorList>
            <person name="De Coninck B."/>
            <person name="Ibrahim H."/>
        </authorList>
    </citation>
    <scope>NUCLEOTIDE SEQUENCE [LARGE SCALE GENOMIC DNA]</scope>
    <source>
        <strain evidence="2">Ag_rhizogenes_K599</strain>
    </source>
</reference>
<name>A0AAN2A3S9_RHIRH</name>
<dbReference type="GO" id="GO:0003676">
    <property type="term" value="F:nucleic acid binding"/>
    <property type="evidence" value="ECO:0007669"/>
    <property type="project" value="InterPro"/>
</dbReference>
<dbReference type="Pfam" id="PF00270">
    <property type="entry name" value="DEAD"/>
    <property type="match status" value="1"/>
</dbReference>
<dbReference type="Gene3D" id="3.40.50.300">
    <property type="entry name" value="P-loop containing nucleotide triphosphate hydrolases"/>
    <property type="match status" value="1"/>
</dbReference>
<dbReference type="InterPro" id="IPR027417">
    <property type="entry name" value="P-loop_NTPase"/>
</dbReference>
<comment type="caution">
    <text evidence="2">The sequence shown here is derived from an EMBL/GenBank/DDBJ whole genome shotgun (WGS) entry which is preliminary data.</text>
</comment>
<evidence type="ECO:0000259" key="1">
    <source>
        <dbReference type="Pfam" id="PF00270"/>
    </source>
</evidence>
<organism evidence="2 3">
    <name type="scientific">Rhizobium rhizogenes</name>
    <name type="common">Agrobacterium rhizogenes</name>
    <dbReference type="NCBI Taxonomy" id="359"/>
    <lineage>
        <taxon>Bacteria</taxon>
        <taxon>Pseudomonadati</taxon>
        <taxon>Pseudomonadota</taxon>
        <taxon>Alphaproteobacteria</taxon>
        <taxon>Hyphomicrobiales</taxon>
        <taxon>Rhizobiaceae</taxon>
        <taxon>Rhizobium/Agrobacterium group</taxon>
        <taxon>Rhizobium</taxon>
    </lineage>
</organism>
<protein>
    <recommendedName>
        <fullName evidence="1">DEAD/DEAH-box helicase domain-containing protein</fullName>
    </recommendedName>
</protein>
<sequence>MTNFQYVNAICGSGKTTSLINFYKKVRMSGSRLVIAQPTIDLMKSTAERFKSELGVSATLVYRETGDFASESAASQFKAALLNPSLDLVFVTQKTLIDNPYFEKANAEKTYLVIDELPAVETSESIQLNSFKHVVSSNMAVVPSKVDGYYNIIRSSDAYRNGFDDIKTDRNDSLVEKLGSLFGAVDSVDMDAIVASEVWDSFVNPDRSSYQLNTHLIVHPTIFRHWDNVILMGANFLDSMLYKAWSTYEGVSFKPWNHATNLPTIHSLETGNRTTITYCIDQNWSQHLNTKHNVLPVIAETIAKHLEGRSFIWTANKSVKDADIAPIVRAGIKAPVISHGINEFRHINNAVFLPALNDTPVHMSFLETYFGIEKAALAESKSFETAYQFAMRTSLRMPAATDAVEIVVVDKRTAKFLATKIPGSSVLPLGVDIVPVVEPPSHKPVRALTGAERVAKKRKIEKRSKAILDTLVPFDGKIAYTRWSSIDNKTAKREDQIVSLDDFAARMEALSNVTLNHKFDGWLMNGAGVRKAEDAYSTNLLMLDIDKTEIKPTEISKIIDCAHIVHNSYSNNTNEIRYRVIVPLTHSCEDALARFVGDSIVAKIVAYAGSRKAGIDRVTPVGIYLEPTKPASGLESDHVFIKTNWTEKSVLNPTDFISELVKAEVEAEIDMARRLETVKEQASLSADDIDAKAAKALERHASTAAGTGNKAFNNFAWSMAGMGIPLDQVEAYLHRNADMFGSNKKDRIKQIPNIMKNLRSGKIIIKPAVIDGDTVEQPTAKMRADIRSIVSKPMMKAAPVVNIKDLMKNLKGRGA</sequence>
<accession>A0AAN2A3S9</accession>
<dbReference type="Proteomes" id="UP000528185">
    <property type="component" value="Unassembled WGS sequence"/>
</dbReference>
<dbReference type="GO" id="GO:0005524">
    <property type="term" value="F:ATP binding"/>
    <property type="evidence" value="ECO:0007669"/>
    <property type="project" value="InterPro"/>
</dbReference>
<proteinExistence type="predicted"/>
<evidence type="ECO:0000313" key="3">
    <source>
        <dbReference type="Proteomes" id="UP000528185"/>
    </source>
</evidence>
<dbReference type="SUPFAM" id="SSF52540">
    <property type="entry name" value="P-loop containing nucleoside triphosphate hydrolases"/>
    <property type="match status" value="1"/>
</dbReference>
<gene>
    <name evidence="2" type="ORF">AGRHK599_LOCUS1297</name>
</gene>
<dbReference type="EMBL" id="CAICSX020000001">
    <property type="protein sequence ID" value="CAD0211275.1"/>
    <property type="molecule type" value="Genomic_DNA"/>
</dbReference>
<feature type="domain" description="DEAD/DEAH-box helicase" evidence="1">
    <location>
        <begin position="8"/>
        <end position="121"/>
    </location>
</feature>
<dbReference type="AlphaFoldDB" id="A0AAN2A3S9"/>
<evidence type="ECO:0000313" key="2">
    <source>
        <dbReference type="EMBL" id="CAD0211275.1"/>
    </source>
</evidence>
<dbReference type="InterPro" id="IPR011545">
    <property type="entry name" value="DEAD/DEAH_box_helicase_dom"/>
</dbReference>